<dbReference type="PANTHER" id="PTHR12835:SF5">
    <property type="entry name" value="BIOTIN--PROTEIN LIGASE"/>
    <property type="match status" value="1"/>
</dbReference>
<dbReference type="InterPro" id="IPR004143">
    <property type="entry name" value="BPL_LPL_catalytic"/>
</dbReference>
<feature type="binding site" evidence="2">
    <location>
        <position position="186"/>
    </location>
    <ligand>
        <name>biotin</name>
        <dbReference type="ChEBI" id="CHEBI:57586"/>
    </ligand>
</feature>
<comment type="similarity">
    <text evidence="2">Belongs to the biotin--protein ligase family.</text>
</comment>
<dbReference type="PROSITE" id="PS51733">
    <property type="entry name" value="BPL_LPL_CATALYTIC"/>
    <property type="match status" value="1"/>
</dbReference>
<feature type="domain" description="BPL/LPL catalytic" evidence="3">
    <location>
        <begin position="59"/>
        <end position="261"/>
    </location>
</feature>
<dbReference type="SUPFAM" id="SSF46785">
    <property type="entry name" value="Winged helix' DNA-binding domain"/>
    <property type="match status" value="1"/>
</dbReference>
<dbReference type="InterPro" id="IPR013196">
    <property type="entry name" value="HTH_11"/>
</dbReference>
<dbReference type="HAMAP" id="MF_00978">
    <property type="entry name" value="Bifunct_BirA"/>
    <property type="match status" value="1"/>
</dbReference>
<dbReference type="InterPro" id="IPR036390">
    <property type="entry name" value="WH_DNA-bd_sf"/>
</dbReference>
<reference evidence="4" key="1">
    <citation type="journal article" date="2021" name="PeerJ">
        <title>Extensive microbial diversity within the chicken gut microbiome revealed by metagenomics and culture.</title>
        <authorList>
            <person name="Gilroy R."/>
            <person name="Ravi A."/>
            <person name="Getino M."/>
            <person name="Pursley I."/>
            <person name="Horton D.L."/>
            <person name="Alikhan N.F."/>
            <person name="Baker D."/>
            <person name="Gharbi K."/>
            <person name="Hall N."/>
            <person name="Watson M."/>
            <person name="Adriaenssens E.M."/>
            <person name="Foster-Nyarko E."/>
            <person name="Jarju S."/>
            <person name="Secka A."/>
            <person name="Antonio M."/>
            <person name="Oren A."/>
            <person name="Chaudhuri R.R."/>
            <person name="La Ragione R."/>
            <person name="Hildebrand F."/>
            <person name="Pallen M.J."/>
        </authorList>
    </citation>
    <scope>NUCLEOTIDE SEQUENCE</scope>
    <source>
        <strain evidence="4">CHK33-7979</strain>
    </source>
</reference>
<feature type="binding site" evidence="2">
    <location>
        <position position="115"/>
    </location>
    <ligand>
        <name>biotin</name>
        <dbReference type="ChEBI" id="CHEBI:57586"/>
    </ligand>
</feature>
<evidence type="ECO:0000313" key="4">
    <source>
        <dbReference type="EMBL" id="HIY74109.1"/>
    </source>
</evidence>
<dbReference type="GO" id="GO:0003677">
    <property type="term" value="F:DNA binding"/>
    <property type="evidence" value="ECO:0007669"/>
    <property type="project" value="UniProtKB-UniRule"/>
</dbReference>
<keyword evidence="2" id="KW-0547">Nucleotide-binding</keyword>
<reference evidence="4" key="2">
    <citation type="submission" date="2021-04" db="EMBL/GenBank/DDBJ databases">
        <authorList>
            <person name="Gilroy R."/>
        </authorList>
    </citation>
    <scope>NUCLEOTIDE SEQUENCE</scope>
    <source>
        <strain evidence="4">CHK33-7979</strain>
    </source>
</reference>
<dbReference type="GO" id="GO:0005737">
    <property type="term" value="C:cytoplasm"/>
    <property type="evidence" value="ECO:0007669"/>
    <property type="project" value="TreeGrafter"/>
</dbReference>
<keyword evidence="2" id="KW-0238">DNA-binding</keyword>
<dbReference type="InterPro" id="IPR045864">
    <property type="entry name" value="aa-tRNA-synth_II/BPL/LPL"/>
</dbReference>
<proteinExistence type="inferred from homology"/>
<accession>A0A9D1Z507</accession>
<evidence type="ECO:0000259" key="3">
    <source>
        <dbReference type="PROSITE" id="PS51733"/>
    </source>
</evidence>
<keyword evidence="2" id="KW-0805">Transcription regulation</keyword>
<dbReference type="GO" id="GO:0009249">
    <property type="term" value="P:protein lipoylation"/>
    <property type="evidence" value="ECO:0007669"/>
    <property type="project" value="UniProtKB-ARBA"/>
</dbReference>
<comment type="caution">
    <text evidence="4">The sequence shown here is derived from an EMBL/GenBank/DDBJ whole genome shotgun (WGS) entry which is preliminary data.</text>
</comment>
<dbReference type="GO" id="GO:0016740">
    <property type="term" value="F:transferase activity"/>
    <property type="evidence" value="ECO:0007669"/>
    <property type="project" value="UniProtKB-ARBA"/>
</dbReference>
<dbReference type="GO" id="GO:0005524">
    <property type="term" value="F:ATP binding"/>
    <property type="evidence" value="ECO:0007669"/>
    <property type="project" value="UniProtKB-UniRule"/>
</dbReference>
<feature type="DNA-binding region" description="H-T-H motif" evidence="2">
    <location>
        <begin position="20"/>
        <end position="39"/>
    </location>
</feature>
<dbReference type="Pfam" id="PF03099">
    <property type="entry name" value="BPL_LplA_LipB"/>
    <property type="match status" value="1"/>
</dbReference>
<dbReference type="AlphaFoldDB" id="A0A9D1Z507"/>
<dbReference type="Gene3D" id="1.10.10.10">
    <property type="entry name" value="Winged helix-like DNA-binding domain superfamily/Winged helix DNA-binding domain"/>
    <property type="match status" value="1"/>
</dbReference>
<sequence>MLQDEILSLLRSEATAYRSGEEMSRQLGVSRAAVWKAVEALRRAGYEIVSAPNRGYRLAAAPDDLRSRELSAALSGHTVGREVVCLDTVDSTNSEIKRRAACGAAEGLAVLANGQSGGRGRRGNAFQSLEGKGLYCSVLLRPRTPLDTLSQLTAWTAVAVCRAIETCCGLSCGIKWTNDIILNGKKLCGILTELEFEAESAAAVAVVVGVGINVGQTEADFGPVLSPIATSLIQALGYPVRRAELAVHLLTALDELYTAFPQGKADYLAEYRRRCVTTGHEVALVRPDGTRIPAFAQRVDDDFSLVCRMPDGHTETVTAGEVSVRGLLGYV</sequence>
<organism evidence="4 5">
    <name type="scientific">Candidatus Intestinimonas merdavium</name>
    <dbReference type="NCBI Taxonomy" id="2838622"/>
    <lineage>
        <taxon>Bacteria</taxon>
        <taxon>Bacillati</taxon>
        <taxon>Bacillota</taxon>
        <taxon>Clostridia</taxon>
        <taxon>Eubacteriales</taxon>
        <taxon>Intestinimonas</taxon>
    </lineage>
</organism>
<dbReference type="InterPro" id="IPR030855">
    <property type="entry name" value="Bifunct_BirA"/>
</dbReference>
<dbReference type="Pfam" id="PF08279">
    <property type="entry name" value="HTH_11"/>
    <property type="match status" value="1"/>
</dbReference>
<protein>
    <recommendedName>
        <fullName evidence="2">Bifunctional ligase/repressor BirA</fullName>
    </recommendedName>
    <alternativeName>
        <fullName evidence="2">Biotin--[acetyl-CoA-carboxylase] ligase</fullName>
        <ecNumber evidence="2">6.3.4.15</ecNumber>
    </alternativeName>
    <alternativeName>
        <fullName evidence="2">Biotin--protein ligase</fullName>
    </alternativeName>
    <alternativeName>
        <fullName evidence="2">Biotin-[acetyl-CoA carboxylase] synthetase</fullName>
    </alternativeName>
</protein>
<dbReference type="Gene3D" id="3.30.930.10">
    <property type="entry name" value="Bira Bifunctional Protein, Domain 2"/>
    <property type="match status" value="1"/>
</dbReference>
<evidence type="ECO:0000313" key="5">
    <source>
        <dbReference type="Proteomes" id="UP000886824"/>
    </source>
</evidence>
<dbReference type="EMBL" id="DXCX01000094">
    <property type="protein sequence ID" value="HIY74109.1"/>
    <property type="molecule type" value="Genomic_DNA"/>
</dbReference>
<dbReference type="PANTHER" id="PTHR12835">
    <property type="entry name" value="BIOTIN PROTEIN LIGASE"/>
    <property type="match status" value="1"/>
</dbReference>
<evidence type="ECO:0000256" key="2">
    <source>
        <dbReference type="HAMAP-Rule" id="MF_00978"/>
    </source>
</evidence>
<dbReference type="InterPro" id="IPR004408">
    <property type="entry name" value="Biotin_CoA_COase_ligase"/>
</dbReference>
<dbReference type="EC" id="6.3.4.15" evidence="2"/>
<comment type="function">
    <text evidence="2">Acts both as a biotin--[acetyl-CoA-carboxylase] ligase and a repressor.</text>
</comment>
<dbReference type="InterPro" id="IPR036388">
    <property type="entry name" value="WH-like_DNA-bd_sf"/>
</dbReference>
<feature type="binding site" evidence="2">
    <location>
        <begin position="91"/>
        <end position="93"/>
    </location>
    <ligand>
        <name>biotin</name>
        <dbReference type="ChEBI" id="CHEBI:57586"/>
    </ligand>
</feature>
<keyword evidence="2" id="KW-0067">ATP-binding</keyword>
<keyword evidence="2" id="KW-0678">Repressor</keyword>
<keyword evidence="2" id="KW-0092">Biotin</keyword>
<dbReference type="Proteomes" id="UP000886824">
    <property type="component" value="Unassembled WGS sequence"/>
</dbReference>
<name>A0A9D1Z507_9FIRM</name>
<gene>
    <name evidence="2" type="primary">birA</name>
    <name evidence="4" type="ORF">H9826_09085</name>
</gene>
<dbReference type="GO" id="GO:0004077">
    <property type="term" value="F:biotin--[biotin carboxyl-carrier protein] ligase activity"/>
    <property type="evidence" value="ECO:0007669"/>
    <property type="project" value="UniProtKB-UniRule"/>
</dbReference>
<dbReference type="SUPFAM" id="SSF55681">
    <property type="entry name" value="Class II aaRS and biotin synthetases"/>
    <property type="match status" value="1"/>
</dbReference>
<dbReference type="NCBIfam" id="TIGR00121">
    <property type="entry name" value="birA_ligase"/>
    <property type="match status" value="1"/>
</dbReference>
<feature type="binding site" evidence="2">
    <location>
        <begin position="119"/>
        <end position="121"/>
    </location>
    <ligand>
        <name>biotin</name>
        <dbReference type="ChEBI" id="CHEBI:57586"/>
    </ligand>
</feature>
<dbReference type="GO" id="GO:0006355">
    <property type="term" value="P:regulation of DNA-templated transcription"/>
    <property type="evidence" value="ECO:0007669"/>
    <property type="project" value="UniProtKB-UniRule"/>
</dbReference>
<keyword evidence="2" id="KW-0804">Transcription</keyword>
<comment type="catalytic activity">
    <reaction evidence="2">
        <text>biotin + L-lysyl-[protein] + ATP = N(6)-biotinyl-L-lysyl-[protein] + AMP + diphosphate + H(+)</text>
        <dbReference type="Rhea" id="RHEA:11756"/>
        <dbReference type="Rhea" id="RHEA-COMP:9752"/>
        <dbReference type="Rhea" id="RHEA-COMP:10505"/>
        <dbReference type="ChEBI" id="CHEBI:15378"/>
        <dbReference type="ChEBI" id="CHEBI:29969"/>
        <dbReference type="ChEBI" id="CHEBI:30616"/>
        <dbReference type="ChEBI" id="CHEBI:33019"/>
        <dbReference type="ChEBI" id="CHEBI:57586"/>
        <dbReference type="ChEBI" id="CHEBI:83144"/>
        <dbReference type="ChEBI" id="CHEBI:456215"/>
        <dbReference type="EC" id="6.3.4.15"/>
    </reaction>
</comment>
<dbReference type="CDD" id="cd16442">
    <property type="entry name" value="BPL"/>
    <property type="match status" value="1"/>
</dbReference>
<evidence type="ECO:0000256" key="1">
    <source>
        <dbReference type="ARBA" id="ARBA00022598"/>
    </source>
</evidence>
<keyword evidence="1 2" id="KW-0436">Ligase</keyword>
<dbReference type="Gene3D" id="2.30.30.100">
    <property type="match status" value="1"/>
</dbReference>